<evidence type="ECO:0000256" key="1">
    <source>
        <dbReference type="ARBA" id="ARBA00001946"/>
    </source>
</evidence>
<gene>
    <name evidence="14" type="ORF">DLD82_11075</name>
</gene>
<evidence type="ECO:0000256" key="10">
    <source>
        <dbReference type="ARBA" id="ARBA00038276"/>
    </source>
</evidence>
<evidence type="ECO:0000256" key="8">
    <source>
        <dbReference type="ARBA" id="ARBA00022842"/>
    </source>
</evidence>
<protein>
    <recommendedName>
        <fullName evidence="9">protein adenylyltransferase</fullName>
        <ecNumber evidence="9">2.7.7.108</ecNumber>
    </recommendedName>
</protein>
<evidence type="ECO:0000259" key="13">
    <source>
        <dbReference type="Pfam" id="PF01909"/>
    </source>
</evidence>
<dbReference type="InterPro" id="IPR002934">
    <property type="entry name" value="Polymerase_NTP_transf_dom"/>
</dbReference>
<dbReference type="InterPro" id="IPR043519">
    <property type="entry name" value="NT_sf"/>
</dbReference>
<keyword evidence="8" id="KW-0460">Magnesium</keyword>
<evidence type="ECO:0000256" key="4">
    <source>
        <dbReference type="ARBA" id="ARBA00022695"/>
    </source>
</evidence>
<evidence type="ECO:0000256" key="3">
    <source>
        <dbReference type="ARBA" id="ARBA00022679"/>
    </source>
</evidence>
<dbReference type="PANTHER" id="PTHR33571:SF12">
    <property type="entry name" value="BSL3053 PROTEIN"/>
    <property type="match status" value="1"/>
</dbReference>
<dbReference type="Pfam" id="PF01909">
    <property type="entry name" value="NTP_transf_2"/>
    <property type="match status" value="1"/>
</dbReference>
<dbReference type="GO" id="GO:0046872">
    <property type="term" value="F:metal ion binding"/>
    <property type="evidence" value="ECO:0007669"/>
    <property type="project" value="UniProtKB-KW"/>
</dbReference>
<dbReference type="GO" id="GO:0005524">
    <property type="term" value="F:ATP binding"/>
    <property type="evidence" value="ECO:0007669"/>
    <property type="project" value="UniProtKB-KW"/>
</dbReference>
<comment type="catalytic activity">
    <reaction evidence="12">
        <text>L-tyrosyl-[protein] + ATP = O-(5'-adenylyl)-L-tyrosyl-[protein] + diphosphate</text>
        <dbReference type="Rhea" id="RHEA:54288"/>
        <dbReference type="Rhea" id="RHEA-COMP:10136"/>
        <dbReference type="Rhea" id="RHEA-COMP:13846"/>
        <dbReference type="ChEBI" id="CHEBI:30616"/>
        <dbReference type="ChEBI" id="CHEBI:33019"/>
        <dbReference type="ChEBI" id="CHEBI:46858"/>
        <dbReference type="ChEBI" id="CHEBI:83624"/>
        <dbReference type="EC" id="2.7.7.108"/>
    </reaction>
</comment>
<dbReference type="GeneID" id="97610195"/>
<comment type="similarity">
    <text evidence="10">Belongs to the MntA antitoxin family.</text>
</comment>
<accession>A0A2V2N9K6</accession>
<evidence type="ECO:0000313" key="14">
    <source>
        <dbReference type="EMBL" id="PWR73158.1"/>
    </source>
</evidence>
<sequence>MKLSEIPSDIHSKIIPHYHITTIWIFGSAVRDDFSDESDIDMVVEFEPDAPITLLTLASLQSELEKSFGRKVDLITRKAIDDFMNPILKQEVLSSMVKMYGT</sequence>
<dbReference type="PANTHER" id="PTHR33571">
    <property type="entry name" value="SSL8005 PROTEIN"/>
    <property type="match status" value="1"/>
</dbReference>
<dbReference type="CDD" id="cd05403">
    <property type="entry name" value="NT_KNTase_like"/>
    <property type="match status" value="1"/>
</dbReference>
<keyword evidence="3 14" id="KW-0808">Transferase</keyword>
<dbReference type="OrthoDB" id="61846at2157"/>
<keyword evidence="4" id="KW-0548">Nucleotidyltransferase</keyword>
<dbReference type="Proteomes" id="UP000245934">
    <property type="component" value="Unassembled WGS sequence"/>
</dbReference>
<dbReference type="EMBL" id="QGMZ01000021">
    <property type="protein sequence ID" value="PWR73158.1"/>
    <property type="molecule type" value="Genomic_DNA"/>
</dbReference>
<proteinExistence type="inferred from homology"/>
<evidence type="ECO:0000256" key="2">
    <source>
        <dbReference type="ARBA" id="ARBA00022649"/>
    </source>
</evidence>
<dbReference type="Gene3D" id="3.30.460.10">
    <property type="entry name" value="Beta Polymerase, domain 2"/>
    <property type="match status" value="1"/>
</dbReference>
<keyword evidence="6" id="KW-0547">Nucleotide-binding</keyword>
<keyword evidence="2" id="KW-1277">Toxin-antitoxin system</keyword>
<comment type="cofactor">
    <cofactor evidence="1">
        <name>Mg(2+)</name>
        <dbReference type="ChEBI" id="CHEBI:18420"/>
    </cofactor>
</comment>
<keyword evidence="7" id="KW-0067">ATP-binding</keyword>
<keyword evidence="5" id="KW-0479">Metal-binding</keyword>
<dbReference type="InterPro" id="IPR052038">
    <property type="entry name" value="Type-VII_TA_antitoxin"/>
</dbReference>
<dbReference type="EC" id="2.7.7.108" evidence="9"/>
<dbReference type="GO" id="GO:0070733">
    <property type="term" value="F:AMPylase activity"/>
    <property type="evidence" value="ECO:0007669"/>
    <property type="project" value="UniProtKB-EC"/>
</dbReference>
<evidence type="ECO:0000256" key="7">
    <source>
        <dbReference type="ARBA" id="ARBA00022840"/>
    </source>
</evidence>
<dbReference type="RefSeq" id="WP_109941233.1">
    <property type="nucleotide sequence ID" value="NZ_CP176366.1"/>
</dbReference>
<reference evidence="14 15" key="1">
    <citation type="submission" date="2018-05" db="EMBL/GenBank/DDBJ databases">
        <title>Draft genome of Methanospirillum stamsii Pt1.</title>
        <authorList>
            <person name="Dueholm M.S."/>
            <person name="Nielsen P.H."/>
            <person name="Bakmann L.F."/>
            <person name="Otzen D.E."/>
        </authorList>
    </citation>
    <scope>NUCLEOTIDE SEQUENCE [LARGE SCALE GENOMIC DNA]</scope>
    <source>
        <strain evidence="14 15">Pt1</strain>
    </source>
</reference>
<dbReference type="AlphaFoldDB" id="A0A2V2N9K6"/>
<evidence type="ECO:0000256" key="6">
    <source>
        <dbReference type="ARBA" id="ARBA00022741"/>
    </source>
</evidence>
<evidence type="ECO:0000256" key="11">
    <source>
        <dbReference type="ARBA" id="ARBA00047518"/>
    </source>
</evidence>
<comment type="caution">
    <text evidence="14">The sequence shown here is derived from an EMBL/GenBank/DDBJ whole genome shotgun (WGS) entry which is preliminary data.</text>
</comment>
<dbReference type="SUPFAM" id="SSF81301">
    <property type="entry name" value="Nucleotidyltransferase"/>
    <property type="match status" value="1"/>
</dbReference>
<evidence type="ECO:0000256" key="9">
    <source>
        <dbReference type="ARBA" id="ARBA00034531"/>
    </source>
</evidence>
<keyword evidence="15" id="KW-1185">Reference proteome</keyword>
<name>A0A2V2N9K6_9EURY</name>
<comment type="catalytic activity">
    <reaction evidence="11">
        <text>O-(5'-adenylyl)-L-tyrosyl-[protein] + ATP = O-[5'-(adenylyl-(5'-&gt;3')-adenylyl)]-L-tyrosyl-[protein] + diphosphate</text>
        <dbReference type="Rhea" id="RHEA:66528"/>
        <dbReference type="Rhea" id="RHEA-COMP:13846"/>
        <dbReference type="Rhea" id="RHEA-COMP:17046"/>
        <dbReference type="ChEBI" id="CHEBI:30616"/>
        <dbReference type="ChEBI" id="CHEBI:33019"/>
        <dbReference type="ChEBI" id="CHEBI:83624"/>
        <dbReference type="ChEBI" id="CHEBI:167160"/>
    </reaction>
</comment>
<evidence type="ECO:0000313" key="15">
    <source>
        <dbReference type="Proteomes" id="UP000245934"/>
    </source>
</evidence>
<evidence type="ECO:0000256" key="5">
    <source>
        <dbReference type="ARBA" id="ARBA00022723"/>
    </source>
</evidence>
<evidence type="ECO:0000256" key="12">
    <source>
        <dbReference type="ARBA" id="ARBA00048696"/>
    </source>
</evidence>
<feature type="domain" description="Polymerase nucleotidyl transferase" evidence="13">
    <location>
        <begin position="19"/>
        <end position="86"/>
    </location>
</feature>
<organism evidence="14 15">
    <name type="scientific">Methanospirillum stamsii</name>
    <dbReference type="NCBI Taxonomy" id="1277351"/>
    <lineage>
        <taxon>Archaea</taxon>
        <taxon>Methanobacteriati</taxon>
        <taxon>Methanobacteriota</taxon>
        <taxon>Stenosarchaea group</taxon>
        <taxon>Methanomicrobia</taxon>
        <taxon>Methanomicrobiales</taxon>
        <taxon>Methanospirillaceae</taxon>
        <taxon>Methanospirillum</taxon>
    </lineage>
</organism>